<dbReference type="GO" id="GO:0005125">
    <property type="term" value="F:cytokine activity"/>
    <property type="evidence" value="ECO:0007669"/>
    <property type="project" value="UniProtKB-KW"/>
</dbReference>
<keyword evidence="5" id="KW-0732">Signal</keyword>
<keyword evidence="3" id="KW-0202">Cytokine</keyword>
<dbReference type="GO" id="GO:0006954">
    <property type="term" value="P:inflammatory response"/>
    <property type="evidence" value="ECO:0007669"/>
    <property type="project" value="InterPro"/>
</dbReference>
<dbReference type="InterPro" id="IPR029034">
    <property type="entry name" value="Cystine-knot_cytokine"/>
</dbReference>
<sequence length="151" mass="16988">IAKTIELLKNDTFLSFTVCTVFFLMEVTLSKASPQTVCGNTLKIPRGYHRAQPGLQNRNGDIHNRSLSAWTWTINHEENRIPKTITEAVCSFTYCINPKTNPDQIELDEKLISVPIHQTVLVLNLVKPLNGYQASFISISVGCICVKRRIS</sequence>
<evidence type="ECO:0008006" key="8">
    <source>
        <dbReference type="Google" id="ProtNLM"/>
    </source>
</evidence>
<evidence type="ECO:0000256" key="4">
    <source>
        <dbReference type="ARBA" id="ARBA00022525"/>
    </source>
</evidence>
<keyword evidence="4" id="KW-0964">Secreted</keyword>
<dbReference type="Pfam" id="PF06083">
    <property type="entry name" value="IL17"/>
    <property type="match status" value="1"/>
</dbReference>
<evidence type="ECO:0000256" key="3">
    <source>
        <dbReference type="ARBA" id="ARBA00022514"/>
    </source>
</evidence>
<dbReference type="Proteomes" id="UP000694397">
    <property type="component" value="Chromosome 15"/>
</dbReference>
<keyword evidence="7" id="KW-1185">Reference proteome</keyword>
<evidence type="ECO:0000313" key="7">
    <source>
        <dbReference type="Proteomes" id="UP000694397"/>
    </source>
</evidence>
<dbReference type="OrthoDB" id="6093351at2759"/>
<reference evidence="6" key="2">
    <citation type="submission" date="2025-08" db="UniProtKB">
        <authorList>
            <consortium name="Ensembl"/>
        </authorList>
    </citation>
    <scope>IDENTIFICATION</scope>
</reference>
<dbReference type="PRINTS" id="PR01932">
    <property type="entry name" value="INTRLEUKIN17"/>
</dbReference>
<dbReference type="AlphaFoldDB" id="A0A8C9VXR5"/>
<reference evidence="6 7" key="1">
    <citation type="submission" date="2019-04" db="EMBL/GenBank/DDBJ databases">
        <authorList>
            <consortium name="Wellcome Sanger Institute Data Sharing"/>
        </authorList>
    </citation>
    <scope>NUCLEOTIDE SEQUENCE [LARGE SCALE GENOMIC DNA]</scope>
</reference>
<dbReference type="GO" id="GO:0005615">
    <property type="term" value="C:extracellular space"/>
    <property type="evidence" value="ECO:0007669"/>
    <property type="project" value="UniProtKB-KW"/>
</dbReference>
<dbReference type="InterPro" id="IPR020440">
    <property type="entry name" value="IL-17_chr"/>
</dbReference>
<dbReference type="SUPFAM" id="SSF57501">
    <property type="entry name" value="Cystine-knot cytokines"/>
    <property type="match status" value="1"/>
</dbReference>
<evidence type="ECO:0000313" key="6">
    <source>
        <dbReference type="Ensembl" id="ENSSFOP00015066135.1"/>
    </source>
</evidence>
<dbReference type="Gene3D" id="2.10.90.10">
    <property type="entry name" value="Cystine-knot cytokines"/>
    <property type="match status" value="1"/>
</dbReference>
<evidence type="ECO:0000256" key="2">
    <source>
        <dbReference type="ARBA" id="ARBA00007236"/>
    </source>
</evidence>
<evidence type="ECO:0000256" key="5">
    <source>
        <dbReference type="ARBA" id="ARBA00022729"/>
    </source>
</evidence>
<accession>A0A8C9VXR5</accession>
<comment type="subcellular location">
    <subcellularLocation>
        <location evidence="1">Secreted</location>
    </subcellularLocation>
</comment>
<dbReference type="Ensembl" id="ENSSFOT00015082261.1">
    <property type="protein sequence ID" value="ENSSFOP00015066135.1"/>
    <property type="gene ID" value="ENSSFOG00015019497.2"/>
</dbReference>
<organism evidence="6 7">
    <name type="scientific">Scleropages formosus</name>
    <name type="common">Asian bonytongue</name>
    <name type="synonym">Osteoglossum formosum</name>
    <dbReference type="NCBI Taxonomy" id="113540"/>
    <lineage>
        <taxon>Eukaryota</taxon>
        <taxon>Metazoa</taxon>
        <taxon>Chordata</taxon>
        <taxon>Craniata</taxon>
        <taxon>Vertebrata</taxon>
        <taxon>Euteleostomi</taxon>
        <taxon>Actinopterygii</taxon>
        <taxon>Neopterygii</taxon>
        <taxon>Teleostei</taxon>
        <taxon>Osteoglossocephala</taxon>
        <taxon>Osteoglossomorpha</taxon>
        <taxon>Osteoglossiformes</taxon>
        <taxon>Osteoglossidae</taxon>
        <taxon>Scleropages</taxon>
    </lineage>
</organism>
<evidence type="ECO:0000256" key="1">
    <source>
        <dbReference type="ARBA" id="ARBA00004613"/>
    </source>
</evidence>
<comment type="similarity">
    <text evidence="2">Belongs to the IL-17 family.</text>
</comment>
<dbReference type="GeneTree" id="ENSGT01150000290111"/>
<dbReference type="InterPro" id="IPR010345">
    <property type="entry name" value="IL-17_fam"/>
</dbReference>
<name>A0A8C9VXR5_SCLFO</name>
<proteinExistence type="inferred from homology"/>
<reference evidence="6" key="3">
    <citation type="submission" date="2025-09" db="UniProtKB">
        <authorList>
            <consortium name="Ensembl"/>
        </authorList>
    </citation>
    <scope>IDENTIFICATION</scope>
</reference>
<protein>
    <recommendedName>
        <fullName evidence="8">Interleukin-17A-like</fullName>
    </recommendedName>
</protein>